<dbReference type="CDD" id="cd00200">
    <property type="entry name" value="WD40"/>
    <property type="match status" value="1"/>
</dbReference>
<feature type="repeat" description="WD" evidence="12">
    <location>
        <begin position="576"/>
        <end position="617"/>
    </location>
</feature>
<evidence type="ECO:0000256" key="11">
    <source>
        <dbReference type="ARBA" id="ARBA00070105"/>
    </source>
</evidence>
<evidence type="ECO:0000256" key="9">
    <source>
        <dbReference type="ARBA" id="ARBA00035020"/>
    </source>
</evidence>
<evidence type="ECO:0000256" key="1">
    <source>
        <dbReference type="ARBA" id="ARBA00004604"/>
    </source>
</evidence>
<feature type="repeat" description="WD" evidence="12">
    <location>
        <begin position="400"/>
        <end position="440"/>
    </location>
</feature>
<gene>
    <name evidence="15" type="ORF">scyTo_0009402</name>
</gene>
<evidence type="ECO:0000256" key="4">
    <source>
        <dbReference type="ARBA" id="ARBA00022574"/>
    </source>
</evidence>
<dbReference type="Proteomes" id="UP000288216">
    <property type="component" value="Unassembled WGS sequence"/>
</dbReference>
<dbReference type="InterPro" id="IPR051570">
    <property type="entry name" value="TBC1_cilium_biogenesis"/>
</dbReference>
<sequence length="932" mass="105622">MGLTKQYLRYVASAVFGVIASQKANITFVQLRGERGRYVAVSACEHVFIWDIRKGEKVLILQGIKHEATYLCPAPDRRHLAVGYEDGSIRIFNLMTGESNVTLNGHKAAVTILSYDTLGARLVSGSNDTQIIIWDVINESGLYRLKGHKDAITHAAFLKGRNFLVSSSKDTFVKWWDLDTQHCFQTMVWGFVLLADEKRIMTGSSDSELRVWDIHYLDEEKEVGEPNVKRTKSPFENTEITEEELNENPEEHILTCRKNGSVFREGRDRVVSLATDTSSEIVACHGTDGVLEVFKILSEEEVNKKIEKKQKKAKKKAKRKAESGESDVDLEPAVERTLKDEIQKITNIKVSGKIRSFNFLLLPNGELKAVMLLHNNTVEAYSLNLTVKTPECTKVARITIAGHRTDARTLAFSSDNIAVLSASAETVKIWNRSTLQCIRTMACEYSLCSLFVPGDRQIILGTKSGKLQLFDIASGNLLETFDAHDRAVWSISLAPDQRGFVTGSADKLVKFWEFELAKDETSTQTRLSLNHIRTLQLDEDILSVCYSPNQRLLAVSLLDCTVKVFYTDTLKFFLSLYGHKLPVLCMDISSDSNLIATGSADRNVKIWGLEFGDCHKSLFAHDDSVMYLKFVPKTHLFFTAGKDRKIKQWDADKFEHIQTLEGHHGEVWCLTISPNGNHIVSSSHDKSLRLWDRTREPIILEEEREMHREAEFEESMGKGEERVVPGEKEGEAGLAGKKTMETIKAAERIMEAIVLYREETKKLEEYSHACKLAGKKLPPPTNPILTAYGNISPSRYVLDVIRKVKSSEMEESLLVLPFSYIPDLLTLFNEYIQLSLEVELVCRCLFFLLRIHFGQITSNQMLLTVIDSLRKNTIGKIIDIKDVIGFNTAGLQFLQREIEAKEDVTFFADATERFKEKKRKRRIRERAVLTVL</sequence>
<keyword evidence="5" id="KW-0677">Repeat</keyword>
<dbReference type="PROSITE" id="PS50294">
    <property type="entry name" value="WD_REPEATS_REGION"/>
    <property type="match status" value="6"/>
</dbReference>
<dbReference type="PANTHER" id="PTHR19853">
    <property type="entry name" value="WD REPEAT CONTAINING PROTEIN 3 WDR3"/>
    <property type="match status" value="1"/>
</dbReference>
<evidence type="ECO:0000256" key="5">
    <source>
        <dbReference type="ARBA" id="ARBA00022737"/>
    </source>
</evidence>
<organism evidence="15 16">
    <name type="scientific">Scyliorhinus torazame</name>
    <name type="common">Cloudy catshark</name>
    <name type="synonym">Catulus torazame</name>
    <dbReference type="NCBI Taxonomy" id="75743"/>
    <lineage>
        <taxon>Eukaryota</taxon>
        <taxon>Metazoa</taxon>
        <taxon>Chordata</taxon>
        <taxon>Craniata</taxon>
        <taxon>Vertebrata</taxon>
        <taxon>Chondrichthyes</taxon>
        <taxon>Elasmobranchii</taxon>
        <taxon>Galeomorphii</taxon>
        <taxon>Galeoidea</taxon>
        <taxon>Carcharhiniformes</taxon>
        <taxon>Scyliorhinidae</taxon>
        <taxon>Scyliorhinus</taxon>
    </lineage>
</organism>
<dbReference type="InterPro" id="IPR020472">
    <property type="entry name" value="WD40_PAC1"/>
</dbReference>
<comment type="subunit">
    <text evidence="9">Part of the small subunit (SSU) processome, composed of more than 70 proteins and the RNA chaperone small nucleolar RNA (snoRNA) U3.</text>
</comment>
<dbReference type="InterPro" id="IPR007148">
    <property type="entry name" value="SSU_processome_Utp12"/>
</dbReference>
<keyword evidence="4 12" id="KW-0853">WD repeat</keyword>
<dbReference type="PROSITE" id="PS50082">
    <property type="entry name" value="WD_REPEATS_2"/>
    <property type="match status" value="8"/>
</dbReference>
<dbReference type="PANTHER" id="PTHR19853:SF0">
    <property type="entry name" value="WD REPEAT-CONTAINING PROTEIN 3"/>
    <property type="match status" value="1"/>
</dbReference>
<dbReference type="InterPro" id="IPR015943">
    <property type="entry name" value="WD40/YVTN_repeat-like_dom_sf"/>
</dbReference>
<dbReference type="OrthoDB" id="407922at2759"/>
<dbReference type="EMBL" id="BFAA01003834">
    <property type="protein sequence ID" value="GCB61819.1"/>
    <property type="molecule type" value="Genomic_DNA"/>
</dbReference>
<dbReference type="GO" id="GO:0030515">
    <property type="term" value="F:snoRNA binding"/>
    <property type="evidence" value="ECO:0007669"/>
    <property type="project" value="TreeGrafter"/>
</dbReference>
<dbReference type="Pfam" id="PF25172">
    <property type="entry name" value="Beta-prop_WDR3_2nd"/>
    <property type="match status" value="1"/>
</dbReference>
<keyword evidence="2" id="KW-1017">Isopeptide bond</keyword>
<evidence type="ECO:0000259" key="14">
    <source>
        <dbReference type="Pfam" id="PF04003"/>
    </source>
</evidence>
<dbReference type="Pfam" id="PF04003">
    <property type="entry name" value="Utp12"/>
    <property type="match status" value="1"/>
</dbReference>
<feature type="region of interest" description="Disordered" evidence="13">
    <location>
        <begin position="307"/>
        <end position="327"/>
    </location>
</feature>
<keyword evidence="6" id="KW-0832">Ubl conjugation</keyword>
<evidence type="ECO:0000256" key="7">
    <source>
        <dbReference type="ARBA" id="ARBA00023242"/>
    </source>
</evidence>
<proteinExistence type="inferred from homology"/>
<evidence type="ECO:0000256" key="10">
    <source>
        <dbReference type="ARBA" id="ARBA00038229"/>
    </source>
</evidence>
<dbReference type="SUPFAM" id="SSF50998">
    <property type="entry name" value="Quinoprotein alcohol dehydrogenase-like"/>
    <property type="match status" value="1"/>
</dbReference>
<feature type="repeat" description="WD" evidence="12">
    <location>
        <begin position="103"/>
        <end position="144"/>
    </location>
</feature>
<dbReference type="STRING" id="75743.A0A401NLV3"/>
<evidence type="ECO:0000256" key="2">
    <source>
        <dbReference type="ARBA" id="ARBA00022499"/>
    </source>
</evidence>
<evidence type="ECO:0000256" key="13">
    <source>
        <dbReference type="SAM" id="MobiDB-lite"/>
    </source>
</evidence>
<accession>A0A401NLV3</accession>
<dbReference type="AlphaFoldDB" id="A0A401NLV3"/>
<protein>
    <recommendedName>
        <fullName evidence="11">WD repeat-containing protein 3</fullName>
    </recommendedName>
</protein>
<comment type="subcellular location">
    <subcellularLocation>
        <location evidence="1">Nucleus</location>
        <location evidence="1">Nucleolus</location>
    </subcellularLocation>
</comment>
<evidence type="ECO:0000256" key="8">
    <source>
        <dbReference type="ARBA" id="ARBA00035000"/>
    </source>
</evidence>
<feature type="domain" description="Small-subunit processome Utp12" evidence="14">
    <location>
        <begin position="794"/>
        <end position="896"/>
    </location>
</feature>
<dbReference type="OMA" id="MNIPLTC"/>
<feature type="repeat" description="WD" evidence="12">
    <location>
        <begin position="481"/>
        <end position="522"/>
    </location>
</feature>
<dbReference type="FunFam" id="2.130.10.10:FF:000172">
    <property type="entry name" value="WD repeat domain 3"/>
    <property type="match status" value="1"/>
</dbReference>
<evidence type="ECO:0000256" key="3">
    <source>
        <dbReference type="ARBA" id="ARBA00022553"/>
    </source>
</evidence>
<dbReference type="Gene3D" id="2.130.10.10">
    <property type="entry name" value="YVTN repeat-like/Quinoprotein amine dehydrogenase"/>
    <property type="match status" value="4"/>
</dbReference>
<dbReference type="InterPro" id="IPR011047">
    <property type="entry name" value="Quinoprotein_ADH-like_sf"/>
</dbReference>
<feature type="repeat" description="WD" evidence="12">
    <location>
        <begin position="145"/>
        <end position="186"/>
    </location>
</feature>
<dbReference type="PRINTS" id="PR00320">
    <property type="entry name" value="GPROTEINBRPT"/>
</dbReference>
<name>A0A401NLV3_SCYTO</name>
<dbReference type="FunFam" id="2.130.10.10:FF:000307">
    <property type="entry name" value="WD repeat domain 3"/>
    <property type="match status" value="1"/>
</dbReference>
<dbReference type="SMART" id="SM00320">
    <property type="entry name" value="WD40"/>
    <property type="match status" value="13"/>
</dbReference>
<reference evidence="15 16" key="1">
    <citation type="journal article" date="2018" name="Nat. Ecol. Evol.">
        <title>Shark genomes provide insights into elasmobranch evolution and the origin of vertebrates.</title>
        <authorList>
            <person name="Hara Y"/>
            <person name="Yamaguchi K"/>
            <person name="Onimaru K"/>
            <person name="Kadota M"/>
            <person name="Koyanagi M"/>
            <person name="Keeley SD"/>
            <person name="Tatsumi K"/>
            <person name="Tanaka K"/>
            <person name="Motone F"/>
            <person name="Kageyama Y"/>
            <person name="Nozu R"/>
            <person name="Adachi N"/>
            <person name="Nishimura O"/>
            <person name="Nakagawa R"/>
            <person name="Tanegashima C"/>
            <person name="Kiyatake I"/>
            <person name="Matsumoto R"/>
            <person name="Murakumo K"/>
            <person name="Nishida K"/>
            <person name="Terakita A"/>
            <person name="Kuratani S"/>
            <person name="Sato K"/>
            <person name="Hyodo S Kuraku.S."/>
        </authorList>
    </citation>
    <scope>NUCLEOTIDE SEQUENCE [LARGE SCALE GENOMIC DNA]</scope>
</reference>
<comment type="caution">
    <text evidence="15">The sequence shown here is derived from an EMBL/GenBank/DDBJ whole genome shotgun (WGS) entry which is preliminary data.</text>
</comment>
<dbReference type="Pfam" id="PF25173">
    <property type="entry name" value="Beta-prop_WDR3_1st"/>
    <property type="match status" value="1"/>
</dbReference>
<evidence type="ECO:0000256" key="6">
    <source>
        <dbReference type="ARBA" id="ARBA00022843"/>
    </source>
</evidence>
<feature type="repeat" description="WD" evidence="12">
    <location>
        <begin position="660"/>
        <end position="692"/>
    </location>
</feature>
<comment type="function">
    <text evidence="8">Part of the small subunit (SSU) processome, first precursor of the small eukaryotic ribosomal subunit. During the assembly of the SSU processome in the nucleolus, many ribosome biogenesis factors, an RNA chaperone and ribosomal proteins associate with the nascent pre-rRNA and work in concert to generate RNA folding, modifications, rearrangements and cleavage as well as targeted degradation of pre-ribosomal RNA by the RNA exosome.</text>
</comment>
<keyword evidence="3" id="KW-0597">Phosphoprotein</keyword>
<evidence type="ECO:0000313" key="15">
    <source>
        <dbReference type="EMBL" id="GCB61819.1"/>
    </source>
</evidence>
<dbReference type="GO" id="GO:0032040">
    <property type="term" value="C:small-subunit processome"/>
    <property type="evidence" value="ECO:0007669"/>
    <property type="project" value="TreeGrafter"/>
</dbReference>
<comment type="similarity">
    <text evidence="10">Belongs to the WD repeat WDR3/UTP12 family.</text>
</comment>
<feature type="repeat" description="WD" evidence="12">
    <location>
        <begin position="618"/>
        <end position="659"/>
    </location>
</feature>
<dbReference type="InterPro" id="IPR001680">
    <property type="entry name" value="WD40_rpt"/>
</dbReference>
<feature type="region of interest" description="Disordered" evidence="13">
    <location>
        <begin position="709"/>
        <end position="735"/>
    </location>
</feature>
<dbReference type="GO" id="GO:0030490">
    <property type="term" value="P:maturation of SSU-rRNA"/>
    <property type="evidence" value="ECO:0007669"/>
    <property type="project" value="TreeGrafter"/>
</dbReference>
<dbReference type="GO" id="GO:0034388">
    <property type="term" value="C:Pwp2p-containing subcomplex of 90S preribosome"/>
    <property type="evidence" value="ECO:0007669"/>
    <property type="project" value="TreeGrafter"/>
</dbReference>
<feature type="compositionally biased region" description="Basic residues" evidence="13">
    <location>
        <begin position="307"/>
        <end position="319"/>
    </location>
</feature>
<feature type="compositionally biased region" description="Basic and acidic residues" evidence="13">
    <location>
        <begin position="709"/>
        <end position="731"/>
    </location>
</feature>
<dbReference type="InterPro" id="IPR019775">
    <property type="entry name" value="WD40_repeat_CS"/>
</dbReference>
<evidence type="ECO:0000256" key="12">
    <source>
        <dbReference type="PROSITE-ProRule" id="PRU00221"/>
    </source>
</evidence>
<feature type="repeat" description="WD" evidence="12">
    <location>
        <begin position="196"/>
        <end position="214"/>
    </location>
</feature>
<keyword evidence="7" id="KW-0539">Nucleus</keyword>
<dbReference type="PROSITE" id="PS00678">
    <property type="entry name" value="WD_REPEATS_1"/>
    <property type="match status" value="2"/>
</dbReference>
<keyword evidence="16" id="KW-1185">Reference proteome</keyword>
<evidence type="ECO:0000313" key="16">
    <source>
        <dbReference type="Proteomes" id="UP000288216"/>
    </source>
</evidence>
<dbReference type="FunFam" id="2.130.10.10:FF:000178">
    <property type="entry name" value="WD repeat domain 3"/>
    <property type="match status" value="1"/>
</dbReference>
<dbReference type="FunFam" id="2.130.10.10:FF:000177">
    <property type="entry name" value="WD repeat domain 3"/>
    <property type="match status" value="1"/>
</dbReference>